<evidence type="ECO:0000313" key="2">
    <source>
        <dbReference type="Proteomes" id="UP000708208"/>
    </source>
</evidence>
<dbReference type="Proteomes" id="UP000708208">
    <property type="component" value="Unassembled WGS sequence"/>
</dbReference>
<dbReference type="EMBL" id="CAJVCH010006549">
    <property type="protein sequence ID" value="CAG7659362.1"/>
    <property type="molecule type" value="Genomic_DNA"/>
</dbReference>
<organism evidence="1 2">
    <name type="scientific">Allacma fusca</name>
    <dbReference type="NCBI Taxonomy" id="39272"/>
    <lineage>
        <taxon>Eukaryota</taxon>
        <taxon>Metazoa</taxon>
        <taxon>Ecdysozoa</taxon>
        <taxon>Arthropoda</taxon>
        <taxon>Hexapoda</taxon>
        <taxon>Collembola</taxon>
        <taxon>Symphypleona</taxon>
        <taxon>Sminthuridae</taxon>
        <taxon>Allacma</taxon>
    </lineage>
</organism>
<protein>
    <submittedName>
        <fullName evidence="1">Uncharacterized protein</fullName>
    </submittedName>
</protein>
<dbReference type="AlphaFoldDB" id="A0A8J2JMR8"/>
<reference evidence="1" key="1">
    <citation type="submission" date="2021-06" db="EMBL/GenBank/DDBJ databases">
        <authorList>
            <person name="Hodson N. C."/>
            <person name="Mongue J. A."/>
            <person name="Jaron S. K."/>
        </authorList>
    </citation>
    <scope>NUCLEOTIDE SEQUENCE</scope>
</reference>
<dbReference type="InterPro" id="IPR053010">
    <property type="entry name" value="SET_SmydA-8"/>
</dbReference>
<proteinExistence type="predicted"/>
<evidence type="ECO:0000313" key="1">
    <source>
        <dbReference type="EMBL" id="CAG7659362.1"/>
    </source>
</evidence>
<accession>A0A8J2JMR8</accession>
<dbReference type="PANTHER" id="PTHR46455:SF5">
    <property type="entry name" value="SET AND MYND DOMAIN CONTAINING, ARTHROPOD-SPECIFIC, MEMBER 4, ISOFORM A"/>
    <property type="match status" value="1"/>
</dbReference>
<keyword evidence="2" id="KW-1185">Reference proteome</keyword>
<sequence length="527" mass="60147">MFKNFNALTITYLKSSNSDLKPRLLGEVEIPCLESSEDFCEGCTILTEDPLITFPRFDDFHRGNLCVGCCEAIRGSLVPCEDCQLPMCGQDCEKLSLHKNFDCKIFALQLMSQVVGSSHRSTKKYRKQLYLLVSVFRCISLKSLDVEKWKLIEKLMTIPTMDEKVTCLSSLDSLDCVGEVLLTTKQILEAKTHGAYLPLETPPGHEEMVRVADTFVSLMCVLLKFGLCFWPENLGNGMMSLLYTSGRIPHDCNPNSVGVMDSYGAVKLVAASNFNKGTQVTIARHFSHSLWFIQGYHYRQTALGQQFLTHEHCSMCFNCGDNNSGISCIKCTYCKQAYMIPMDSKMICIGCNRHVSASNIGSKLFKAIKFYEYYYSQKNLDSYEKLAKDIFDLENSLSPHHFVVIALKTLYVKQIHLFKSTTDEFLKLVLKFGDQILSVLSSVLTGLSYYKGVISFCLHYAHEAYLERVSQSDLVSYHWNHMRKYMVEIDRNWCWRLSHTTLEEEREYRAMLATHYEKGICSLPSPD</sequence>
<name>A0A8J2JMR8_9HEXA</name>
<gene>
    <name evidence="1" type="ORF">AFUS01_LOCUS1184</name>
</gene>
<comment type="caution">
    <text evidence="1">The sequence shown here is derived from an EMBL/GenBank/DDBJ whole genome shotgun (WGS) entry which is preliminary data.</text>
</comment>
<dbReference type="PANTHER" id="PTHR46455">
    <property type="entry name" value="SET AND MYND DOMAIN CONTAINING, ARTHROPOD-SPECIFIC, MEMBER 4, ISOFORM A"/>
    <property type="match status" value="1"/>
</dbReference>